<accession>A0ABT5AXD8</accession>
<dbReference type="InterPro" id="IPR001245">
    <property type="entry name" value="Ser-Thr/Tyr_kinase_cat_dom"/>
</dbReference>
<keyword evidence="1" id="KW-1133">Transmembrane helix</keyword>
<comment type="caution">
    <text evidence="3">The sequence shown here is derived from an EMBL/GenBank/DDBJ whole genome shotgun (WGS) entry which is preliminary data.</text>
</comment>
<protein>
    <submittedName>
        <fullName evidence="3">Inactive serine/threonine-protein kinase VRK3</fullName>
    </submittedName>
</protein>
<dbReference type="Gene3D" id="3.30.200.20">
    <property type="entry name" value="Phosphorylase Kinase, domain 1"/>
    <property type="match status" value="1"/>
</dbReference>
<dbReference type="EMBL" id="JAQMUH010000175">
    <property type="protein sequence ID" value="MDB9540980.1"/>
    <property type="molecule type" value="Genomic_DNA"/>
</dbReference>
<evidence type="ECO:0000256" key="1">
    <source>
        <dbReference type="SAM" id="Phobius"/>
    </source>
</evidence>
<dbReference type="InterPro" id="IPR011009">
    <property type="entry name" value="Kinase-like_dom_sf"/>
</dbReference>
<dbReference type="NCBIfam" id="NF045510">
    <property type="entry name" value="4Cys_prefix_kin"/>
    <property type="match status" value="1"/>
</dbReference>
<name>A0ABT5AXD8_9CYAN</name>
<keyword evidence="3" id="KW-0808">Transferase</keyword>
<dbReference type="Proteomes" id="UP001212499">
    <property type="component" value="Unassembled WGS sequence"/>
</dbReference>
<keyword evidence="1" id="KW-0472">Membrane</keyword>
<proteinExistence type="predicted"/>
<dbReference type="SUPFAM" id="SSF56112">
    <property type="entry name" value="Protein kinase-like (PK-like)"/>
    <property type="match status" value="1"/>
</dbReference>
<organism evidence="3 4">
    <name type="scientific">Anabaenopsis arnoldii</name>
    <dbReference type="NCBI Taxonomy" id="2152938"/>
    <lineage>
        <taxon>Bacteria</taxon>
        <taxon>Bacillati</taxon>
        <taxon>Cyanobacteriota</taxon>
        <taxon>Cyanophyceae</taxon>
        <taxon>Nostocales</taxon>
        <taxon>Nodulariaceae</taxon>
        <taxon>Anabaenopsis</taxon>
    </lineage>
</organism>
<evidence type="ECO:0000313" key="3">
    <source>
        <dbReference type="EMBL" id="MDB9540980.1"/>
    </source>
</evidence>
<evidence type="ECO:0000313" key="4">
    <source>
        <dbReference type="Proteomes" id="UP001212499"/>
    </source>
</evidence>
<gene>
    <name evidence="3" type="ORF">PN457_15170</name>
</gene>
<evidence type="ECO:0000259" key="2">
    <source>
        <dbReference type="Pfam" id="PF07714"/>
    </source>
</evidence>
<dbReference type="GO" id="GO:0016301">
    <property type="term" value="F:kinase activity"/>
    <property type="evidence" value="ECO:0007669"/>
    <property type="project" value="UniProtKB-KW"/>
</dbReference>
<dbReference type="RefSeq" id="WP_271734245.1">
    <property type="nucleotide sequence ID" value="NZ_JANQDP010000183.1"/>
</dbReference>
<keyword evidence="1" id="KW-0812">Transmembrane</keyword>
<reference evidence="3 4" key="1">
    <citation type="submission" date="2023-01" db="EMBL/GenBank/DDBJ databases">
        <title>Genomes from the Australian National Cyanobacteria Reference Collection.</title>
        <authorList>
            <person name="Willis A."/>
            <person name="Lee E.M.F."/>
        </authorList>
    </citation>
    <scope>NUCLEOTIDE SEQUENCE [LARGE SCALE GENOMIC DNA]</scope>
    <source>
        <strain evidence="3 4">CS-1033</strain>
    </source>
</reference>
<feature type="domain" description="Serine-threonine/tyrosine-protein kinase catalytic" evidence="2">
    <location>
        <begin position="47"/>
        <end position="136"/>
    </location>
</feature>
<keyword evidence="3" id="KW-0418">Kinase</keyword>
<sequence>MSLCINPVCPQPHHPNNQDRFCQSCGSSLELLGRYRVLSLLSDKTGFSKVYAATEQNTPKILKVLNQELSNDPEAVDLFCQEASILSSLNHPVLPKFAGYFQHETRNGLVLHCIIMETMEQPHLDMWLEQQNNLGSPGEAVDWLRKFIPTNITPTQPSKKVPLQGLLAALLASLGILGLISLFIYSPQFATLTPSTQSPQRKGMVDYFPYQEGMDSQGKIAKFNIAVLSVKYKWLPGSNFQVKYNDEIISLDLLKLKLQPENIQQLMQEPSEIIAVGLANCGGKPGVKQRLALERAQQIQGLATRLFQNTPSVKSYRLLNLGQFQASTCQQNQDLTAYQTSIIIIGVKEAPAGLILDEALRDRLTNKPFADFKLENYSLGSIRQFKTLFSK</sequence>
<feature type="transmembrane region" description="Helical" evidence="1">
    <location>
        <begin position="166"/>
        <end position="185"/>
    </location>
</feature>
<keyword evidence="4" id="KW-1185">Reference proteome</keyword>
<dbReference type="Pfam" id="PF07714">
    <property type="entry name" value="PK_Tyr_Ser-Thr"/>
    <property type="match status" value="1"/>
</dbReference>